<dbReference type="EMBL" id="AZBU02000001">
    <property type="protein sequence ID" value="TMS32944.1"/>
    <property type="molecule type" value="Genomic_DNA"/>
</dbReference>
<keyword evidence="2" id="KW-1185">Reference proteome</keyword>
<protein>
    <submittedName>
        <fullName evidence="1">Uncharacterized protein</fullName>
    </submittedName>
</protein>
<dbReference type="Proteomes" id="UP000298663">
    <property type="component" value="Unassembled WGS sequence"/>
</dbReference>
<name>A0A4U8UJB4_STECR</name>
<dbReference type="AlphaFoldDB" id="A0A4U8UJB4"/>
<proteinExistence type="predicted"/>
<comment type="caution">
    <text evidence="1">The sequence shown here is derived from an EMBL/GenBank/DDBJ whole genome shotgun (WGS) entry which is preliminary data.</text>
</comment>
<sequence>MRAVSAAVRSEPEARSSRIRKIGEESKLKASNLLHPCVIRVTMMTQTLPFLPPKSTGSSPYYRLQSPTPSQTSLLADNGSGEVIFAEVLEPGLRILEREYSVA</sequence>
<gene>
    <name evidence="1" type="ORF">L596_000732</name>
</gene>
<reference evidence="1 2" key="1">
    <citation type="journal article" date="2015" name="Genome Biol.">
        <title>Comparative genomics of Steinernema reveals deeply conserved gene regulatory networks.</title>
        <authorList>
            <person name="Dillman A.R."/>
            <person name="Macchietto M."/>
            <person name="Porter C.F."/>
            <person name="Rogers A."/>
            <person name="Williams B."/>
            <person name="Antoshechkin I."/>
            <person name="Lee M.M."/>
            <person name="Goodwin Z."/>
            <person name="Lu X."/>
            <person name="Lewis E.E."/>
            <person name="Goodrich-Blair H."/>
            <person name="Stock S.P."/>
            <person name="Adams B.J."/>
            <person name="Sternberg P.W."/>
            <person name="Mortazavi A."/>
        </authorList>
    </citation>
    <scope>NUCLEOTIDE SEQUENCE [LARGE SCALE GENOMIC DNA]</scope>
    <source>
        <strain evidence="1 2">ALL</strain>
    </source>
</reference>
<reference evidence="1 2" key="2">
    <citation type="journal article" date="2019" name="G3 (Bethesda)">
        <title>Hybrid Assembly of the Genome of the Entomopathogenic Nematode Steinernema carpocapsae Identifies the X-Chromosome.</title>
        <authorList>
            <person name="Serra L."/>
            <person name="Macchietto M."/>
            <person name="Macias-Munoz A."/>
            <person name="McGill C.J."/>
            <person name="Rodriguez I.M."/>
            <person name="Rodriguez B."/>
            <person name="Murad R."/>
            <person name="Mortazavi A."/>
        </authorList>
    </citation>
    <scope>NUCLEOTIDE SEQUENCE [LARGE SCALE GENOMIC DNA]</scope>
    <source>
        <strain evidence="1 2">ALL</strain>
    </source>
</reference>
<organism evidence="1 2">
    <name type="scientific">Steinernema carpocapsae</name>
    <name type="common">Entomopathogenic nematode</name>
    <dbReference type="NCBI Taxonomy" id="34508"/>
    <lineage>
        <taxon>Eukaryota</taxon>
        <taxon>Metazoa</taxon>
        <taxon>Ecdysozoa</taxon>
        <taxon>Nematoda</taxon>
        <taxon>Chromadorea</taxon>
        <taxon>Rhabditida</taxon>
        <taxon>Tylenchina</taxon>
        <taxon>Panagrolaimomorpha</taxon>
        <taxon>Strongyloidoidea</taxon>
        <taxon>Steinernematidae</taxon>
        <taxon>Steinernema</taxon>
    </lineage>
</organism>
<evidence type="ECO:0000313" key="2">
    <source>
        <dbReference type="Proteomes" id="UP000298663"/>
    </source>
</evidence>
<accession>A0A4U8UJB4</accession>
<evidence type="ECO:0000313" key="1">
    <source>
        <dbReference type="EMBL" id="TMS32944.1"/>
    </source>
</evidence>